<protein>
    <recommendedName>
        <fullName evidence="1">Phytase-like domain-containing protein</fullName>
    </recommendedName>
</protein>
<dbReference type="EMBL" id="UOED01000102">
    <property type="protein sequence ID" value="VAV95565.1"/>
    <property type="molecule type" value="Genomic_DNA"/>
</dbReference>
<gene>
    <name evidence="2" type="ORF">MNBD_ALPHA02-399</name>
</gene>
<dbReference type="AlphaFoldDB" id="A0A3B0SL09"/>
<organism evidence="2">
    <name type="scientific">hydrothermal vent metagenome</name>
    <dbReference type="NCBI Taxonomy" id="652676"/>
    <lineage>
        <taxon>unclassified sequences</taxon>
        <taxon>metagenomes</taxon>
        <taxon>ecological metagenomes</taxon>
    </lineage>
</organism>
<name>A0A3B0SL09_9ZZZZ</name>
<dbReference type="InterPro" id="IPR027372">
    <property type="entry name" value="Phytase-like_dom"/>
</dbReference>
<evidence type="ECO:0000259" key="1">
    <source>
        <dbReference type="Pfam" id="PF13449"/>
    </source>
</evidence>
<reference evidence="2" key="1">
    <citation type="submission" date="2018-06" db="EMBL/GenBank/DDBJ databases">
        <authorList>
            <person name="Zhirakovskaya E."/>
        </authorList>
    </citation>
    <scope>NUCLEOTIDE SEQUENCE</scope>
</reference>
<dbReference type="Pfam" id="PF13449">
    <property type="entry name" value="Phytase-like"/>
    <property type="match status" value="1"/>
</dbReference>
<accession>A0A3B0SL09</accession>
<sequence length="378" mass="41699">MRFSFGVCLKLFSGIILAAFMTSLAFAGVMTIDFIGQRIIPHEYIYKNTVVGGLSALDYNPETGRFVAISDDRSSKNPARFYELNLTFDQDSFQGWQITDVNFMKQPDGTAFPKPEITGKSFVDPEALKLSPTGDSYFWTSEGHAKYGVNPFIREMGLHGDYRRDFRVPDKYLVAENKGIRDNLAFEAITLNHDRQSITVSIEGPLIQDGAEATAKHGADVRFLHLNIATGQPTHEYVYPIEPVQGVALPIGNFSVNGVVDILAVSDTEYLVVERSFSAGVGLSVRLYLADFTGATDVLAMDSLKDATYKPASKRLLLDLGTLGIAIDNIEGMTFGKTLIDGRRSLIMISDDNFRSAQVTQMLLFAVGSKTQHSPHQK</sequence>
<proteinExistence type="predicted"/>
<dbReference type="PANTHER" id="PTHR37957">
    <property type="entry name" value="BLR7070 PROTEIN"/>
    <property type="match status" value="1"/>
</dbReference>
<feature type="domain" description="Phytase-like" evidence="1">
    <location>
        <begin position="50"/>
        <end position="354"/>
    </location>
</feature>
<evidence type="ECO:0000313" key="2">
    <source>
        <dbReference type="EMBL" id="VAV95565.1"/>
    </source>
</evidence>
<dbReference type="PANTHER" id="PTHR37957:SF1">
    <property type="entry name" value="PHYTASE-LIKE DOMAIN-CONTAINING PROTEIN"/>
    <property type="match status" value="1"/>
</dbReference>